<name>A0ABW3MKJ7_9PSEU</name>
<evidence type="ECO:0008006" key="3">
    <source>
        <dbReference type="Google" id="ProtNLM"/>
    </source>
</evidence>
<dbReference type="Gene3D" id="3.20.20.30">
    <property type="entry name" value="Luciferase-like domain"/>
    <property type="match status" value="1"/>
</dbReference>
<comment type="caution">
    <text evidence="1">The sequence shown here is derived from an EMBL/GenBank/DDBJ whole genome shotgun (WGS) entry which is preliminary data.</text>
</comment>
<dbReference type="EMBL" id="JBHTIS010002396">
    <property type="protein sequence ID" value="MFD1049779.1"/>
    <property type="molecule type" value="Genomic_DNA"/>
</dbReference>
<dbReference type="InterPro" id="IPR036661">
    <property type="entry name" value="Luciferase-like_sf"/>
</dbReference>
<evidence type="ECO:0000313" key="1">
    <source>
        <dbReference type="EMBL" id="MFD1049779.1"/>
    </source>
</evidence>
<organism evidence="1 2">
    <name type="scientific">Kibdelosporangium lantanae</name>
    <dbReference type="NCBI Taxonomy" id="1497396"/>
    <lineage>
        <taxon>Bacteria</taxon>
        <taxon>Bacillati</taxon>
        <taxon>Actinomycetota</taxon>
        <taxon>Actinomycetes</taxon>
        <taxon>Pseudonocardiales</taxon>
        <taxon>Pseudonocardiaceae</taxon>
        <taxon>Kibdelosporangium</taxon>
    </lineage>
</organism>
<gene>
    <name evidence="1" type="ORF">ACFQ1S_31730</name>
</gene>
<feature type="non-terminal residue" evidence="1">
    <location>
        <position position="65"/>
    </location>
</feature>
<sequence length="65" mass="7535">MSGVEGMIMGMRYSIYVPNFGEFADPEVVAEVARRTEEAGWDGLFLWDHMVEQKDLRREIADPWV</sequence>
<keyword evidence="2" id="KW-1185">Reference proteome</keyword>
<accession>A0ABW3MKJ7</accession>
<reference evidence="2" key="1">
    <citation type="journal article" date="2019" name="Int. J. Syst. Evol. Microbiol.">
        <title>The Global Catalogue of Microorganisms (GCM) 10K type strain sequencing project: providing services to taxonomists for standard genome sequencing and annotation.</title>
        <authorList>
            <consortium name="The Broad Institute Genomics Platform"/>
            <consortium name="The Broad Institute Genome Sequencing Center for Infectious Disease"/>
            <person name="Wu L."/>
            <person name="Ma J."/>
        </authorList>
    </citation>
    <scope>NUCLEOTIDE SEQUENCE [LARGE SCALE GENOMIC DNA]</scope>
    <source>
        <strain evidence="2">JCM 31486</strain>
    </source>
</reference>
<evidence type="ECO:0000313" key="2">
    <source>
        <dbReference type="Proteomes" id="UP001597045"/>
    </source>
</evidence>
<protein>
    <recommendedName>
        <fullName evidence="3">LLM class flavin-dependent oxidoreductase</fullName>
    </recommendedName>
</protein>
<proteinExistence type="predicted"/>
<dbReference type="SUPFAM" id="SSF51679">
    <property type="entry name" value="Bacterial luciferase-like"/>
    <property type="match status" value="1"/>
</dbReference>
<dbReference type="Proteomes" id="UP001597045">
    <property type="component" value="Unassembled WGS sequence"/>
</dbReference>